<evidence type="ECO:0000256" key="2">
    <source>
        <dbReference type="ARBA" id="ARBA00023002"/>
    </source>
</evidence>
<name>A0ABN7Y0J8_9BURK</name>
<gene>
    <name evidence="4" type="primary">trxB_1</name>
    <name evidence="4" type="ORF">LMG21510_00252</name>
</gene>
<dbReference type="Pfam" id="PF07992">
    <property type="entry name" value="Pyr_redox_2"/>
    <property type="match status" value="1"/>
</dbReference>
<reference evidence="4 5" key="1">
    <citation type="submission" date="2021-08" db="EMBL/GenBank/DDBJ databases">
        <authorList>
            <person name="Peeters C."/>
        </authorList>
    </citation>
    <scope>NUCLEOTIDE SEQUENCE [LARGE SCALE GENOMIC DNA]</scope>
    <source>
        <strain evidence="4 5">LMG 21510</strain>
    </source>
</reference>
<feature type="domain" description="FAD/NAD(P)-binding" evidence="3">
    <location>
        <begin position="17"/>
        <end position="292"/>
    </location>
</feature>
<dbReference type="EC" id="1.8.1.9" evidence="4"/>
<evidence type="ECO:0000313" key="4">
    <source>
        <dbReference type="EMBL" id="CAG9165961.1"/>
    </source>
</evidence>
<proteinExistence type="predicted"/>
<keyword evidence="1" id="KW-0285">Flavoprotein</keyword>
<dbReference type="InterPro" id="IPR036188">
    <property type="entry name" value="FAD/NAD-bd_sf"/>
</dbReference>
<dbReference type="PRINTS" id="PR00368">
    <property type="entry name" value="FADPNR"/>
</dbReference>
<evidence type="ECO:0000256" key="1">
    <source>
        <dbReference type="ARBA" id="ARBA00022630"/>
    </source>
</evidence>
<sequence>MRTESTRPSHHQPDRFDAVIVGGSYAGLSAALQLARARRRILVIDGGQRRNRYAAASHGFLGQDGRAPGAIVAEAREQLLAYPTVHWRDGTAASASRRADGFAIGTDDGGTIAAARLVLATGVVDELPAVEGLAERWGHSVFHCPYCHGYELEEGRIGVLASSELSMHHALMLPHWGRVTLFLNDAFVPDEQQYAELAARGVAIETGRVRRLAGHATVVLDDGRQCEMDGLFTVTRTRVSSPLARQLGCAFEEGPLGAYIRTDATQETSVQGVFACGDAARATGNVALAVGDGAMAGVGAHRSMLFGQAIGDTAPVR</sequence>
<keyword evidence="5" id="KW-1185">Reference proteome</keyword>
<dbReference type="InterPro" id="IPR023753">
    <property type="entry name" value="FAD/NAD-binding_dom"/>
</dbReference>
<dbReference type="RefSeq" id="WP_224039155.1">
    <property type="nucleotide sequence ID" value="NZ_CAJZAH010000001.1"/>
</dbReference>
<dbReference type="PANTHER" id="PTHR48105">
    <property type="entry name" value="THIOREDOXIN REDUCTASE 1-RELATED-RELATED"/>
    <property type="match status" value="1"/>
</dbReference>
<dbReference type="Gene3D" id="3.50.50.60">
    <property type="entry name" value="FAD/NAD(P)-binding domain"/>
    <property type="match status" value="2"/>
</dbReference>
<dbReference type="Proteomes" id="UP000721236">
    <property type="component" value="Unassembled WGS sequence"/>
</dbReference>
<dbReference type="GO" id="GO:0004791">
    <property type="term" value="F:thioredoxin-disulfide reductase (NADPH) activity"/>
    <property type="evidence" value="ECO:0007669"/>
    <property type="project" value="UniProtKB-EC"/>
</dbReference>
<organism evidence="4 5">
    <name type="scientific">Cupriavidus respiraculi</name>
    <dbReference type="NCBI Taxonomy" id="195930"/>
    <lineage>
        <taxon>Bacteria</taxon>
        <taxon>Pseudomonadati</taxon>
        <taxon>Pseudomonadota</taxon>
        <taxon>Betaproteobacteria</taxon>
        <taxon>Burkholderiales</taxon>
        <taxon>Burkholderiaceae</taxon>
        <taxon>Cupriavidus</taxon>
    </lineage>
</organism>
<dbReference type="PRINTS" id="PR00469">
    <property type="entry name" value="PNDRDTASEII"/>
</dbReference>
<dbReference type="EMBL" id="CAJZAH010000001">
    <property type="protein sequence ID" value="CAG9165961.1"/>
    <property type="molecule type" value="Genomic_DNA"/>
</dbReference>
<comment type="caution">
    <text evidence="4">The sequence shown here is derived from an EMBL/GenBank/DDBJ whole genome shotgun (WGS) entry which is preliminary data.</text>
</comment>
<dbReference type="SUPFAM" id="SSF51905">
    <property type="entry name" value="FAD/NAD(P)-binding domain"/>
    <property type="match status" value="1"/>
</dbReference>
<accession>A0ABN7Y0J8</accession>
<evidence type="ECO:0000259" key="3">
    <source>
        <dbReference type="Pfam" id="PF07992"/>
    </source>
</evidence>
<keyword evidence="2 4" id="KW-0560">Oxidoreductase</keyword>
<protein>
    <submittedName>
        <fullName evidence="4">Thioredoxin reductase</fullName>
        <ecNumber evidence="4">1.8.1.9</ecNumber>
    </submittedName>
</protein>
<dbReference type="InterPro" id="IPR050097">
    <property type="entry name" value="Ferredoxin-NADP_redctase_2"/>
</dbReference>
<evidence type="ECO:0000313" key="5">
    <source>
        <dbReference type="Proteomes" id="UP000721236"/>
    </source>
</evidence>